<keyword evidence="5" id="KW-1185">Reference proteome</keyword>
<evidence type="ECO:0000313" key="4">
    <source>
        <dbReference type="Proteomes" id="UP000321960"/>
    </source>
</evidence>
<comment type="caution">
    <text evidence="2">The sequence shown here is derived from an EMBL/GenBank/DDBJ whole genome shotgun (WGS) entry which is preliminary data.</text>
</comment>
<name>A0A512IYW3_9HYPH</name>
<reference evidence="5" key="2">
    <citation type="journal article" date="2019" name="Int. J. Syst. Evol. Microbiol.">
        <title>The Global Catalogue of Microorganisms (GCM) 10K type strain sequencing project: providing services to taxonomists for standard genome sequencing and annotation.</title>
        <authorList>
            <consortium name="The Broad Institute Genomics Platform"/>
            <consortium name="The Broad Institute Genome Sequencing Center for Infectious Disease"/>
            <person name="Wu L."/>
            <person name="Ma J."/>
        </authorList>
    </citation>
    <scope>NUCLEOTIDE SEQUENCE [LARGE SCALE GENOMIC DNA]</scope>
    <source>
        <strain evidence="5">NBRC 107715</strain>
    </source>
</reference>
<keyword evidence="1" id="KW-0732">Signal</keyword>
<evidence type="ECO:0000256" key="1">
    <source>
        <dbReference type="SAM" id="SignalP"/>
    </source>
</evidence>
<dbReference type="InterPro" id="IPR011033">
    <property type="entry name" value="PRC_barrel-like_sf"/>
</dbReference>
<feature type="chain" id="PRO_5021849332" description="PRC-barrel domain-containing protein" evidence="1">
    <location>
        <begin position="26"/>
        <end position="132"/>
    </location>
</feature>
<gene>
    <name evidence="3" type="ORF">GCM10007888_42160</name>
    <name evidence="2" type="ORF">MOX02_09390</name>
</gene>
<dbReference type="Proteomes" id="UP001156856">
    <property type="component" value="Unassembled WGS sequence"/>
</dbReference>
<reference evidence="3" key="1">
    <citation type="journal article" date="2014" name="Int. J. Syst. Evol. Microbiol.">
        <title>Complete genome of a new Firmicutes species belonging to the dominant human colonic microbiota ('Ruminococcus bicirculans') reveals two chromosomes and a selective capacity to utilize plant glucans.</title>
        <authorList>
            <consortium name="NISC Comparative Sequencing Program"/>
            <person name="Wegmann U."/>
            <person name="Louis P."/>
            <person name="Goesmann A."/>
            <person name="Henrissat B."/>
            <person name="Duncan S.H."/>
            <person name="Flint H.J."/>
        </authorList>
    </citation>
    <scope>NUCLEOTIDE SEQUENCE</scope>
    <source>
        <strain evidence="3">NBRC 107715</strain>
    </source>
</reference>
<evidence type="ECO:0000313" key="3">
    <source>
        <dbReference type="EMBL" id="GLS65834.1"/>
    </source>
</evidence>
<proteinExistence type="predicted"/>
<dbReference type="AlphaFoldDB" id="A0A512IYW3"/>
<evidence type="ECO:0000313" key="5">
    <source>
        <dbReference type="Proteomes" id="UP001156856"/>
    </source>
</evidence>
<feature type="signal peptide" evidence="1">
    <location>
        <begin position="1"/>
        <end position="25"/>
    </location>
</feature>
<dbReference type="SUPFAM" id="SSF50346">
    <property type="entry name" value="PRC-barrel domain"/>
    <property type="match status" value="1"/>
</dbReference>
<dbReference type="Gene3D" id="2.30.30.240">
    <property type="entry name" value="PRC-barrel domain"/>
    <property type="match status" value="1"/>
</dbReference>
<dbReference type="OrthoDB" id="7997429at2"/>
<dbReference type="Proteomes" id="UP000321960">
    <property type="component" value="Unassembled WGS sequence"/>
</dbReference>
<evidence type="ECO:0000313" key="2">
    <source>
        <dbReference type="EMBL" id="GEP02901.1"/>
    </source>
</evidence>
<dbReference type="EMBL" id="BSPK01000084">
    <property type="protein sequence ID" value="GLS65834.1"/>
    <property type="molecule type" value="Genomic_DNA"/>
</dbReference>
<dbReference type="EMBL" id="BJZU01000014">
    <property type="protein sequence ID" value="GEP02901.1"/>
    <property type="molecule type" value="Genomic_DNA"/>
</dbReference>
<reference evidence="2 4" key="3">
    <citation type="submission" date="2019-07" db="EMBL/GenBank/DDBJ databases">
        <title>Whole genome shotgun sequence of Methylobacterium oxalidis NBRC 107715.</title>
        <authorList>
            <person name="Hosoyama A."/>
            <person name="Uohara A."/>
            <person name="Ohji S."/>
            <person name="Ichikawa N."/>
        </authorList>
    </citation>
    <scope>NUCLEOTIDE SEQUENCE [LARGE SCALE GENOMIC DNA]</scope>
    <source>
        <strain evidence="2 4">NBRC 107715</strain>
    </source>
</reference>
<protein>
    <recommendedName>
        <fullName evidence="6">PRC-barrel domain-containing protein</fullName>
    </recommendedName>
</protein>
<accession>A0A512IYW3</accession>
<organism evidence="2 4">
    <name type="scientific">Methylobacterium oxalidis</name>
    <dbReference type="NCBI Taxonomy" id="944322"/>
    <lineage>
        <taxon>Bacteria</taxon>
        <taxon>Pseudomonadati</taxon>
        <taxon>Pseudomonadota</taxon>
        <taxon>Alphaproteobacteria</taxon>
        <taxon>Hyphomicrobiales</taxon>
        <taxon>Methylobacteriaceae</taxon>
        <taxon>Methylobacterium</taxon>
    </lineage>
</organism>
<sequence length="132" mass="14274">MSGRTRPWAGVPWLLVALAPTSALAQAPVPASPSDGWDNAYYQILAESLRRSGRGKWIYTADGHAIGRIADVRASPDGMHELAVVEVRYLMGGGTIALPFYRLTRQKDRLVSTDDRAAILAMPRLDAATGGR</sequence>
<reference evidence="3" key="4">
    <citation type="submission" date="2023-01" db="EMBL/GenBank/DDBJ databases">
        <title>Draft genome sequence of Methylobacterium oxalidis strain NBRC 107715.</title>
        <authorList>
            <person name="Sun Q."/>
            <person name="Mori K."/>
        </authorList>
    </citation>
    <scope>NUCLEOTIDE SEQUENCE</scope>
    <source>
        <strain evidence="3">NBRC 107715</strain>
    </source>
</reference>
<evidence type="ECO:0008006" key="6">
    <source>
        <dbReference type="Google" id="ProtNLM"/>
    </source>
</evidence>